<feature type="transmembrane region" description="Helical" evidence="1">
    <location>
        <begin position="113"/>
        <end position="139"/>
    </location>
</feature>
<sequence length="145" mass="17163">GFDLSVGCFHLDCECIVFSLVNIWCFFGVWWFGFSYFFFIKLLYISFLLWWFIYLCCCFWFSVCFVGYSVFGFEVSVGCFHLDCECIVFSLVVIGFFYIFVECCNEVSCVVVLFFLFYFGCLFVYNFFLCLFGLFASAVQVYHIL</sequence>
<reference evidence="4" key="1">
    <citation type="submission" date="2017-02" db="UniProtKB">
        <authorList>
            <consortium name="WormBaseParasite"/>
        </authorList>
    </citation>
    <scope>IDENTIFICATION</scope>
</reference>
<reference evidence="2 3" key="2">
    <citation type="submission" date="2018-10" db="EMBL/GenBank/DDBJ databases">
        <authorList>
            <consortium name="Pathogen Informatics"/>
        </authorList>
    </citation>
    <scope>NUCLEOTIDE SEQUENCE [LARGE SCALE GENOMIC DNA]</scope>
</reference>
<feature type="transmembrane region" description="Helical" evidence="1">
    <location>
        <begin position="80"/>
        <end position="101"/>
    </location>
</feature>
<evidence type="ECO:0000313" key="4">
    <source>
        <dbReference type="WBParaSite" id="MCOS_0001052901-mRNA-1"/>
    </source>
</evidence>
<keyword evidence="1" id="KW-1133">Transmembrane helix</keyword>
<evidence type="ECO:0000313" key="2">
    <source>
        <dbReference type="EMBL" id="VDD84527.1"/>
    </source>
</evidence>
<dbReference type="EMBL" id="UXSR01006515">
    <property type="protein sequence ID" value="VDD84527.1"/>
    <property type="molecule type" value="Genomic_DNA"/>
</dbReference>
<keyword evidence="3" id="KW-1185">Reference proteome</keyword>
<keyword evidence="1" id="KW-0472">Membrane</keyword>
<organism evidence="4">
    <name type="scientific">Mesocestoides corti</name>
    <name type="common">Flatworm</name>
    <dbReference type="NCBI Taxonomy" id="53468"/>
    <lineage>
        <taxon>Eukaryota</taxon>
        <taxon>Metazoa</taxon>
        <taxon>Spiralia</taxon>
        <taxon>Lophotrochozoa</taxon>
        <taxon>Platyhelminthes</taxon>
        <taxon>Cestoda</taxon>
        <taxon>Eucestoda</taxon>
        <taxon>Cyclophyllidea</taxon>
        <taxon>Mesocestoididae</taxon>
        <taxon>Mesocestoides</taxon>
    </lineage>
</organism>
<dbReference type="WBParaSite" id="MCOS_0001052901-mRNA-1">
    <property type="protein sequence ID" value="MCOS_0001052901-mRNA-1"/>
    <property type="gene ID" value="MCOS_0001052901"/>
</dbReference>
<dbReference type="Proteomes" id="UP000267029">
    <property type="component" value="Unassembled WGS sequence"/>
</dbReference>
<proteinExistence type="predicted"/>
<gene>
    <name evidence="2" type="ORF">MCOS_LOCUS10530</name>
</gene>
<evidence type="ECO:0000256" key="1">
    <source>
        <dbReference type="SAM" id="Phobius"/>
    </source>
</evidence>
<accession>A0A0R3URM4</accession>
<dbReference type="AlphaFoldDB" id="A0A0R3URM4"/>
<name>A0A0R3URM4_MESCO</name>
<protein>
    <submittedName>
        <fullName evidence="4">NADH dehydrogenase subunit 2</fullName>
    </submittedName>
</protein>
<evidence type="ECO:0000313" key="3">
    <source>
        <dbReference type="Proteomes" id="UP000267029"/>
    </source>
</evidence>
<feature type="transmembrane region" description="Helical" evidence="1">
    <location>
        <begin position="16"/>
        <end position="40"/>
    </location>
</feature>
<feature type="transmembrane region" description="Helical" evidence="1">
    <location>
        <begin position="47"/>
        <end position="68"/>
    </location>
</feature>
<keyword evidence="1" id="KW-0812">Transmembrane</keyword>